<dbReference type="GO" id="GO:0006955">
    <property type="term" value="P:immune response"/>
    <property type="evidence" value="ECO:0007669"/>
    <property type="project" value="InterPro"/>
</dbReference>
<feature type="domain" description="THD" evidence="2">
    <location>
        <begin position="66"/>
        <end position="190"/>
    </location>
</feature>
<dbReference type="Ensembl" id="ENSORLT00015024933.1">
    <property type="protein sequence ID" value="ENSORLP00015016685.1"/>
    <property type="gene ID" value="ENSORLG00015017670.1"/>
</dbReference>
<dbReference type="Pfam" id="PF00229">
    <property type="entry name" value="TNF"/>
    <property type="match status" value="1"/>
</dbReference>
<evidence type="ECO:0000313" key="4">
    <source>
        <dbReference type="Proteomes" id="UP000265200"/>
    </source>
</evidence>
<dbReference type="Gene3D" id="2.60.120.40">
    <property type="match status" value="1"/>
</dbReference>
<reference evidence="3 4" key="2">
    <citation type="submission" date="2017-04" db="EMBL/GenBank/DDBJ databases">
        <title>CpG methylation of centromeres and impact of large insertions on vertebrate speciation.</title>
        <authorList>
            <person name="Ichikawa K."/>
            <person name="Yoshimura J."/>
            <person name="Morishita S."/>
        </authorList>
    </citation>
    <scope>NUCLEOTIDE SEQUENCE</scope>
    <source>
        <strain evidence="3 4">HSOK</strain>
    </source>
</reference>
<name>A0A3P9I9T3_ORYLA</name>
<dbReference type="InterPro" id="IPR008983">
    <property type="entry name" value="Tumour_necrosis_fac-like_dom"/>
</dbReference>
<dbReference type="AlphaFoldDB" id="A0A3P9I9T3"/>
<comment type="similarity">
    <text evidence="1">Belongs to the tumor necrosis factor family.</text>
</comment>
<proteinExistence type="inferred from homology"/>
<protein>
    <recommendedName>
        <fullName evidence="2">THD domain-containing protein</fullName>
    </recommendedName>
</protein>
<evidence type="ECO:0000313" key="3">
    <source>
        <dbReference type="Ensembl" id="ENSORLP00015016685.1"/>
    </source>
</evidence>
<dbReference type="InterPro" id="IPR006052">
    <property type="entry name" value="TNF_dom"/>
</dbReference>
<dbReference type="GO" id="GO:0005164">
    <property type="term" value="F:tumor necrosis factor receptor binding"/>
    <property type="evidence" value="ECO:0007669"/>
    <property type="project" value="InterPro"/>
</dbReference>
<evidence type="ECO:0000256" key="1">
    <source>
        <dbReference type="ARBA" id="ARBA00008670"/>
    </source>
</evidence>
<dbReference type="GO" id="GO:0016020">
    <property type="term" value="C:membrane"/>
    <property type="evidence" value="ECO:0007669"/>
    <property type="project" value="InterPro"/>
</dbReference>
<evidence type="ECO:0000259" key="2">
    <source>
        <dbReference type="PROSITE" id="PS50049"/>
    </source>
</evidence>
<dbReference type="Proteomes" id="UP000265200">
    <property type="component" value="Chromosome 12"/>
</dbReference>
<dbReference type="PROSITE" id="PS50049">
    <property type="entry name" value="THD_2"/>
    <property type="match status" value="1"/>
</dbReference>
<accession>A0A3P9I9T3</accession>
<reference evidence="3" key="3">
    <citation type="submission" date="2025-08" db="UniProtKB">
        <authorList>
            <consortium name="Ensembl"/>
        </authorList>
    </citation>
    <scope>IDENTIFICATION</scope>
    <source>
        <strain evidence="3">HSOK</strain>
    </source>
</reference>
<reference key="1">
    <citation type="journal article" date="2007" name="Nature">
        <title>The medaka draft genome and insights into vertebrate genome evolution.</title>
        <authorList>
            <person name="Kasahara M."/>
            <person name="Naruse K."/>
            <person name="Sasaki S."/>
            <person name="Nakatani Y."/>
            <person name="Qu W."/>
            <person name="Ahsan B."/>
            <person name="Yamada T."/>
            <person name="Nagayasu Y."/>
            <person name="Doi K."/>
            <person name="Kasai Y."/>
            <person name="Jindo T."/>
            <person name="Kobayashi D."/>
            <person name="Shimada A."/>
            <person name="Toyoda A."/>
            <person name="Kuroki Y."/>
            <person name="Fujiyama A."/>
            <person name="Sasaki T."/>
            <person name="Shimizu A."/>
            <person name="Asakawa S."/>
            <person name="Shimizu N."/>
            <person name="Hashimoto S."/>
            <person name="Yang J."/>
            <person name="Lee Y."/>
            <person name="Matsushima K."/>
            <person name="Sugano S."/>
            <person name="Sakaizumi M."/>
            <person name="Narita T."/>
            <person name="Ohishi K."/>
            <person name="Haga S."/>
            <person name="Ohta F."/>
            <person name="Nomoto H."/>
            <person name="Nogata K."/>
            <person name="Morishita T."/>
            <person name="Endo T."/>
            <person name="Shin-I T."/>
            <person name="Takeda H."/>
            <person name="Morishita S."/>
            <person name="Kohara Y."/>
        </authorList>
    </citation>
    <scope>NUCLEOTIDE SEQUENCE [LARGE SCALE GENOMIC DNA]</scope>
    <source>
        <strain>Hd-rR</strain>
    </source>
</reference>
<sequence>MGNFPGHKFQGGWYPLKSFAVYFGSTCLSFTNDNYYFVTSPKNSQSNVACYSFQRNKLIRPEMRQVFTEIRVLGSDDCKHLRWNTHFNSSLTYENSSIMVPKTGVYFVYVRFILGCEENNTDFQIKFERWNEAYPNLRYLTKAEWSLTCSSSHTVFIGELFELHKGDQLKVKVEKGCDLIRDSTFGLFLLV</sequence>
<dbReference type="SUPFAM" id="SSF49842">
    <property type="entry name" value="TNF-like"/>
    <property type="match status" value="1"/>
</dbReference>
<reference evidence="3" key="4">
    <citation type="submission" date="2025-09" db="UniProtKB">
        <authorList>
            <consortium name="Ensembl"/>
        </authorList>
    </citation>
    <scope>IDENTIFICATION</scope>
    <source>
        <strain evidence="3">HSOK</strain>
    </source>
</reference>
<organism evidence="3 4">
    <name type="scientific">Oryzias latipes</name>
    <name type="common">Japanese rice fish</name>
    <name type="synonym">Japanese killifish</name>
    <dbReference type="NCBI Taxonomy" id="8090"/>
    <lineage>
        <taxon>Eukaryota</taxon>
        <taxon>Metazoa</taxon>
        <taxon>Chordata</taxon>
        <taxon>Craniata</taxon>
        <taxon>Vertebrata</taxon>
        <taxon>Euteleostomi</taxon>
        <taxon>Actinopterygii</taxon>
        <taxon>Neopterygii</taxon>
        <taxon>Teleostei</taxon>
        <taxon>Neoteleostei</taxon>
        <taxon>Acanthomorphata</taxon>
        <taxon>Ovalentaria</taxon>
        <taxon>Atherinomorphae</taxon>
        <taxon>Beloniformes</taxon>
        <taxon>Adrianichthyidae</taxon>
        <taxon>Oryziinae</taxon>
        <taxon>Oryzias</taxon>
    </lineage>
</organism>